<name>A0A0G4F6I8_9ALVE</name>
<evidence type="ECO:0000256" key="3">
    <source>
        <dbReference type="SAM" id="Phobius"/>
    </source>
</evidence>
<gene>
    <name evidence="4" type="ORF">Cvel_15277</name>
</gene>
<feature type="transmembrane region" description="Helical" evidence="3">
    <location>
        <begin position="443"/>
        <end position="464"/>
    </location>
</feature>
<dbReference type="SUPFAM" id="SSF53850">
    <property type="entry name" value="Periplasmic binding protein-like II"/>
    <property type="match status" value="1"/>
</dbReference>
<dbReference type="PhylomeDB" id="A0A0G4F6I8"/>
<dbReference type="VEuPathDB" id="CryptoDB:Cvel_15277"/>
<proteinExistence type="predicted"/>
<feature type="transmembrane region" description="Helical" evidence="3">
    <location>
        <begin position="139"/>
        <end position="158"/>
    </location>
</feature>
<feature type="transmembrane region" description="Helical" evidence="3">
    <location>
        <begin position="305"/>
        <end position="328"/>
    </location>
</feature>
<organism evidence="4">
    <name type="scientific">Chromera velia CCMP2878</name>
    <dbReference type="NCBI Taxonomy" id="1169474"/>
    <lineage>
        <taxon>Eukaryota</taxon>
        <taxon>Sar</taxon>
        <taxon>Alveolata</taxon>
        <taxon>Colpodellida</taxon>
        <taxon>Chromeraceae</taxon>
        <taxon>Chromera</taxon>
    </lineage>
</organism>
<dbReference type="PANTHER" id="PTHR18966">
    <property type="entry name" value="IONOTROPIC GLUTAMATE RECEPTOR"/>
    <property type="match status" value="1"/>
</dbReference>
<evidence type="ECO:0000256" key="1">
    <source>
        <dbReference type="SAM" id="Coils"/>
    </source>
</evidence>
<keyword evidence="3" id="KW-0472">Membrane</keyword>
<keyword evidence="3" id="KW-1133">Transmembrane helix</keyword>
<dbReference type="Gene3D" id="1.10.287.70">
    <property type="match status" value="1"/>
</dbReference>
<accession>A0A0G4F6I8</accession>
<sequence length="626" mass="69704">MVAADSSLSAVDAIKGKTFKVAFDPNYPPYGDYSTQTGFSYDVINELARRGGFSVSIANLGEPSSGESWDDLLKRTLEAHTYDWLGTFWTETYTRSTNNAAWAYHYVDVGEMLLAEKPQELESNILTKMATFIEPFSPFVWLCLFALIVGAGFIHWYVDRDRREEARNHWQEYVLRKVTLKRKKYAYLLTRIRDLELNQKNLQKKCDEEKAAREEEEDLGEMTPVMRDQSMKSVQVEQRIEHDIIPKQMSWDEEAALELIDPLERPEADTQKFPGIGSSVFMQAMAFAQLGPNPSPFSGLAKLHVILFSLLAFIIGAAYTANLATFLIKAGLVSANEKCDMRIVGRTIIPRGGSFAFHSLNDCQAYVRAGLNVHLLEMEEDGFLAVDDVEEIHCTTSRLLRGEEKTLDPCSFWILNNFLSCPFLSSRQASEEFQPSVQLTVDAFSGLFAVYGFLAFVIIVMAYFRARTRKVTDRALTTALSKAKGGIAVASNRMSLPTSVRNIMKMPNPESVRKSGVSSQGKGVEFAVTSKDEKRVSDSERTPLQKIAKTEEQGHAGELASSLSGSQASMHRRGNAGQQQERQLGEWDVPSVPDDPQDSGEAEGDDDGGGLAIQSPSKLPLSSKEQ</sequence>
<dbReference type="AlphaFoldDB" id="A0A0G4F6I8"/>
<keyword evidence="1" id="KW-0175">Coiled coil</keyword>
<keyword evidence="3" id="KW-0812">Transmembrane</keyword>
<feature type="compositionally biased region" description="Acidic residues" evidence="2">
    <location>
        <begin position="595"/>
        <end position="608"/>
    </location>
</feature>
<evidence type="ECO:0000256" key="2">
    <source>
        <dbReference type="SAM" id="MobiDB-lite"/>
    </source>
</evidence>
<evidence type="ECO:0000313" key="4">
    <source>
        <dbReference type="EMBL" id="CEM07642.1"/>
    </source>
</evidence>
<dbReference type="EMBL" id="CDMZ01000135">
    <property type="protein sequence ID" value="CEM07642.1"/>
    <property type="molecule type" value="Genomic_DNA"/>
</dbReference>
<feature type="region of interest" description="Disordered" evidence="2">
    <location>
        <begin position="506"/>
        <end position="626"/>
    </location>
</feature>
<dbReference type="InterPro" id="IPR015683">
    <property type="entry name" value="Ionotropic_Glu_rcpt"/>
</dbReference>
<feature type="coiled-coil region" evidence="1">
    <location>
        <begin position="192"/>
        <end position="219"/>
    </location>
</feature>
<reference evidence="4" key="1">
    <citation type="submission" date="2014-11" db="EMBL/GenBank/DDBJ databases">
        <authorList>
            <person name="Otto D Thomas"/>
            <person name="Naeem Raeece"/>
        </authorList>
    </citation>
    <scope>NUCLEOTIDE SEQUENCE</scope>
</reference>
<protein>
    <submittedName>
        <fullName evidence="4">Uncharacterized protein</fullName>
    </submittedName>
</protein>
<feature type="compositionally biased region" description="Basic and acidic residues" evidence="2">
    <location>
        <begin position="530"/>
        <end position="555"/>
    </location>
</feature>
<dbReference type="Gene3D" id="3.40.190.10">
    <property type="entry name" value="Periplasmic binding protein-like II"/>
    <property type="match status" value="1"/>
</dbReference>